<proteinExistence type="predicted"/>
<keyword evidence="2" id="KW-0812">Transmembrane</keyword>
<protein>
    <submittedName>
        <fullName evidence="3">Uncharacterized protein</fullName>
    </submittedName>
</protein>
<keyword evidence="2" id="KW-0472">Membrane</keyword>
<dbReference type="RefSeq" id="WP_134517879.1">
    <property type="nucleotide sequence ID" value="NZ_SOHE01000013.1"/>
</dbReference>
<evidence type="ECO:0000313" key="4">
    <source>
        <dbReference type="Proteomes" id="UP000297447"/>
    </source>
</evidence>
<evidence type="ECO:0000256" key="2">
    <source>
        <dbReference type="SAM" id="Phobius"/>
    </source>
</evidence>
<keyword evidence="2" id="KW-1133">Transmembrane helix</keyword>
<evidence type="ECO:0000256" key="1">
    <source>
        <dbReference type="SAM" id="MobiDB-lite"/>
    </source>
</evidence>
<gene>
    <name evidence="3" type="ORF">E3T55_01890</name>
</gene>
<feature type="region of interest" description="Disordered" evidence="1">
    <location>
        <begin position="196"/>
        <end position="244"/>
    </location>
</feature>
<organism evidence="3 4">
    <name type="scientific">Cryobacterium frigoriphilum</name>
    <dbReference type="NCBI Taxonomy" id="1259150"/>
    <lineage>
        <taxon>Bacteria</taxon>
        <taxon>Bacillati</taxon>
        <taxon>Actinomycetota</taxon>
        <taxon>Actinomycetes</taxon>
        <taxon>Micrococcales</taxon>
        <taxon>Microbacteriaceae</taxon>
        <taxon>Cryobacterium</taxon>
    </lineage>
</organism>
<reference evidence="3 4" key="1">
    <citation type="submission" date="2019-03" db="EMBL/GenBank/DDBJ databases">
        <title>Genomics of glacier-inhabiting Cryobacterium strains.</title>
        <authorList>
            <person name="Liu Q."/>
            <person name="Xin Y.-H."/>
        </authorList>
    </citation>
    <scope>NUCLEOTIDE SEQUENCE [LARGE SCALE GENOMIC DNA]</scope>
    <source>
        <strain evidence="3 4">Hh14</strain>
    </source>
</reference>
<dbReference type="AlphaFoldDB" id="A0A4R9AB00"/>
<comment type="caution">
    <text evidence="3">The sequence shown here is derived from an EMBL/GenBank/DDBJ whole genome shotgun (WGS) entry which is preliminary data.</text>
</comment>
<dbReference type="EMBL" id="SOHE01000013">
    <property type="protein sequence ID" value="TFD55194.1"/>
    <property type="molecule type" value="Genomic_DNA"/>
</dbReference>
<feature type="compositionally biased region" description="Polar residues" evidence="1">
    <location>
        <begin position="208"/>
        <end position="226"/>
    </location>
</feature>
<name>A0A4R9AB00_9MICO</name>
<feature type="transmembrane region" description="Helical" evidence="2">
    <location>
        <begin position="20"/>
        <end position="40"/>
    </location>
</feature>
<accession>A0A4R9AB00</accession>
<sequence>MQSLTNFVDWLFGADAQPVIFSAVVFICAIIVGSVLAAWISRGTVRSVLAQRDHETKAAAIGTLIDAATEASVWNSLTPAEQVLSDRAVGQADIQLRLLPVKSSGIAANWAANQLAELKRTSATFGYQLEPALIEFRDRLIDWQNKPNRARKVFQADLDRWKLQSSSSDKAVLAEQDAWVAQQHHDKYTAPVAAPEFTPLAPTPARQLPSTYPANPSNPSTETQQLLDDVNALEVRGSEPLTRP</sequence>
<keyword evidence="4" id="KW-1185">Reference proteome</keyword>
<evidence type="ECO:0000313" key="3">
    <source>
        <dbReference type="EMBL" id="TFD55194.1"/>
    </source>
</evidence>
<dbReference type="Proteomes" id="UP000297447">
    <property type="component" value="Unassembled WGS sequence"/>
</dbReference>
<dbReference type="OrthoDB" id="5125431at2"/>